<protein>
    <submittedName>
        <fullName evidence="2">Uncharacterized protein</fullName>
    </submittedName>
</protein>
<evidence type="ECO:0000313" key="2">
    <source>
        <dbReference type="EMBL" id="CUC10699.1"/>
    </source>
</evidence>
<feature type="compositionally biased region" description="Gly residues" evidence="1">
    <location>
        <begin position="385"/>
        <end position="396"/>
    </location>
</feature>
<evidence type="ECO:0000256" key="1">
    <source>
        <dbReference type="SAM" id="MobiDB-lite"/>
    </source>
</evidence>
<gene>
    <name evidence="2" type="ORF">Cvel_11263.t2.CR2</name>
</gene>
<dbReference type="AlphaFoldDB" id="A0A0K6SAJ7"/>
<feature type="compositionally biased region" description="Basic and acidic residues" evidence="1">
    <location>
        <begin position="397"/>
        <end position="416"/>
    </location>
</feature>
<name>A0A0K6SAJ7_9ALVE</name>
<dbReference type="EMBL" id="CDMZ01005242">
    <property type="protein sequence ID" value="CUC10699.1"/>
    <property type="molecule type" value="Genomic_DNA"/>
</dbReference>
<dbReference type="PhylomeDB" id="A0A0K6SAJ7"/>
<dbReference type="VEuPathDB" id="CryptoDB:Cvel_11263"/>
<proteinExistence type="predicted"/>
<accession>A0A0K6SAJ7</accession>
<feature type="region of interest" description="Disordered" evidence="1">
    <location>
        <begin position="368"/>
        <end position="453"/>
    </location>
</feature>
<reference evidence="2" key="1">
    <citation type="submission" date="2014-11" db="EMBL/GenBank/DDBJ databases">
        <title>Molecular phylogeny of cliff fern family Woodsiaceae with morphological implications.</title>
        <authorList>
            <person name="Shao Y.-Z."/>
            <person name="Wei R."/>
            <person name="Zhang X.-C."/>
        </authorList>
    </citation>
    <scope>NUCLEOTIDE SEQUENCE</scope>
</reference>
<organism evidence="2">
    <name type="scientific">Chromera velia CCMP2878</name>
    <dbReference type="NCBI Taxonomy" id="1169474"/>
    <lineage>
        <taxon>Eukaryota</taxon>
        <taxon>Sar</taxon>
        <taxon>Alveolata</taxon>
        <taxon>Colpodellida</taxon>
        <taxon>Chromeraceae</taxon>
        <taxon>Chromera</taxon>
    </lineage>
</organism>
<sequence>MIDNVWEESSLYVILDCCRHWAGSNRMGETDNGELGTFSLGNTPAFTTVGYRIPSVLGKEARMFLGHGCATGEASYITSKGGYLTRHLSKEVEKEIPFPEVFNLVAKEVASENIIDDRNQQRDLQQPWPVLSPSFASESAEMILATGQKKEIGKPNCWLQVLQADSEGPRVDVLLPRDPFGFHIVLPWVPLDGVTGRDPRDRRLSDSIHVLNGARFDWLNCAGTFPGCCFHIRTGGGRRWTAVRDVIVFLNWCVIALKMERKEIRTDVFAIPVFCEVCEPESEKQQVLETLRVFHQWEEHDTRGRKFRKAQVTGEAHEGIMKWSDSSGTNTFSMQFHVGFFHFENLNQHGFRYGLFWFGVERPLDPRESGLMGGGGKKPKRGHDSGPGGGGDGGGDGNEHQDDATVDPRRSAHERLPISQTQQNVRDGNEGALAEPEGATFEEAEAAKGSGKEDWDRVIETFPAAALLLTADWMWTRKRLAESAETPSEDQAGERLKEDGSNPATGQVCEVLFECYGTDSPGTNQVLIPEDFLTQLHNFPPECGIQVIDLHGPSFKVVDKMLDRFLRELNVYSDRERGGNTQQTHMLASSLHYLESREQTVKGYPMKACSSRYKYANRAVICTYTADVQETAGVRRKYTHKVIFRVCPHIMQSQIASAIIYCAPLSSLDSDGQSFEDWDDRLFKAPNTFGAALRQSELKLQEKMHPGGGGEEGAQSSAVVSPLWRRSNRVFLAFHAESPKDQRDAEQAAESLRQAAELSASVGLLPVSPKALTATDLAVSLTKLVNESWWISLRPSPGVSGKMPVTGKDLVNFICRCLAAFKNPTMLVEVQAAHSALLRSYLESSTIIAWPGK</sequence>
<feature type="region of interest" description="Disordered" evidence="1">
    <location>
        <begin position="483"/>
        <end position="502"/>
    </location>
</feature>